<gene>
    <name evidence="1" type="ORF">S12H4_49561</name>
</gene>
<proteinExistence type="predicted"/>
<dbReference type="AlphaFoldDB" id="X1V9C6"/>
<dbReference type="EMBL" id="BARW01031109">
    <property type="protein sequence ID" value="GAJ13152.1"/>
    <property type="molecule type" value="Genomic_DNA"/>
</dbReference>
<protein>
    <submittedName>
        <fullName evidence="1">Uncharacterized protein</fullName>
    </submittedName>
</protein>
<organism evidence="1">
    <name type="scientific">marine sediment metagenome</name>
    <dbReference type="NCBI Taxonomy" id="412755"/>
    <lineage>
        <taxon>unclassified sequences</taxon>
        <taxon>metagenomes</taxon>
        <taxon>ecological metagenomes</taxon>
    </lineage>
</organism>
<feature type="non-terminal residue" evidence="1">
    <location>
        <position position="1"/>
    </location>
</feature>
<comment type="caution">
    <text evidence="1">The sequence shown here is derived from an EMBL/GenBank/DDBJ whole genome shotgun (WGS) entry which is preliminary data.</text>
</comment>
<accession>X1V9C6</accession>
<evidence type="ECO:0000313" key="1">
    <source>
        <dbReference type="EMBL" id="GAJ13152.1"/>
    </source>
</evidence>
<reference evidence="1" key="1">
    <citation type="journal article" date="2014" name="Front. Microbiol.">
        <title>High frequency of phylogenetically diverse reductive dehalogenase-homologous genes in deep subseafloor sedimentary metagenomes.</title>
        <authorList>
            <person name="Kawai M."/>
            <person name="Futagami T."/>
            <person name="Toyoda A."/>
            <person name="Takaki Y."/>
            <person name="Nishi S."/>
            <person name="Hori S."/>
            <person name="Arai W."/>
            <person name="Tsubouchi T."/>
            <person name="Morono Y."/>
            <person name="Uchiyama I."/>
            <person name="Ito T."/>
            <person name="Fujiyama A."/>
            <person name="Inagaki F."/>
            <person name="Takami H."/>
        </authorList>
    </citation>
    <scope>NUCLEOTIDE SEQUENCE</scope>
    <source>
        <strain evidence="1">Expedition CK06-06</strain>
    </source>
</reference>
<sequence>PPVWVSANVQGGDVINEKYIKEYYNKVKLM</sequence>
<name>X1V9C6_9ZZZZ</name>